<dbReference type="AlphaFoldDB" id="A0AAD6KZ59"/>
<dbReference type="EMBL" id="JAPFFJ010000003">
    <property type="protein sequence ID" value="KAJ6432335.1"/>
    <property type="molecule type" value="Genomic_DNA"/>
</dbReference>
<dbReference type="PANTHER" id="PTHR33116">
    <property type="entry name" value="REVERSE TRANSCRIPTASE ZINC-BINDING DOMAIN-CONTAINING PROTEIN-RELATED-RELATED"/>
    <property type="match status" value="1"/>
</dbReference>
<sequence length="137" mass="16281">MDRMHYTNGEDTNCRLCTRDPETHDHLFFTCRYSLQVWKYIQAKTHSRWPNLSWFSLVEWTSRRYQDTKSINNRIGALILAATVYYIWQERNRRIFQQLSQSVSTVGEAIFQVLRDQLMSNNGLSMADGTRAIWNIP</sequence>
<dbReference type="PANTHER" id="PTHR33116:SF84">
    <property type="entry name" value="RNA-DIRECTED DNA POLYMERASE"/>
    <property type="match status" value="1"/>
</dbReference>
<dbReference type="Pfam" id="PF13966">
    <property type="entry name" value="zf-RVT"/>
    <property type="match status" value="1"/>
</dbReference>
<accession>A0AAD6KZ59</accession>
<organism evidence="3 4">
    <name type="scientific">Salix udensis</name>
    <dbReference type="NCBI Taxonomy" id="889485"/>
    <lineage>
        <taxon>Eukaryota</taxon>
        <taxon>Viridiplantae</taxon>
        <taxon>Streptophyta</taxon>
        <taxon>Embryophyta</taxon>
        <taxon>Tracheophyta</taxon>
        <taxon>Spermatophyta</taxon>
        <taxon>Magnoliopsida</taxon>
        <taxon>eudicotyledons</taxon>
        <taxon>Gunneridae</taxon>
        <taxon>Pentapetalae</taxon>
        <taxon>rosids</taxon>
        <taxon>fabids</taxon>
        <taxon>Malpighiales</taxon>
        <taxon>Salicaceae</taxon>
        <taxon>Saliceae</taxon>
        <taxon>Salix</taxon>
    </lineage>
</organism>
<comment type="caution">
    <text evidence="3">The sequence shown here is derived from an EMBL/GenBank/DDBJ whole genome shotgun (WGS) entry which is preliminary data.</text>
</comment>
<dbReference type="Proteomes" id="UP001162972">
    <property type="component" value="Chromosome 10"/>
</dbReference>
<keyword evidence="1" id="KW-0472">Membrane</keyword>
<feature type="domain" description="Reverse transcriptase zinc-binding" evidence="2">
    <location>
        <begin position="5"/>
        <end position="38"/>
    </location>
</feature>
<keyword evidence="1" id="KW-0812">Transmembrane</keyword>
<feature type="transmembrane region" description="Helical" evidence="1">
    <location>
        <begin position="71"/>
        <end position="88"/>
    </location>
</feature>
<reference evidence="3 4" key="1">
    <citation type="journal article" date="2023" name="Int. J. Mol. Sci.">
        <title>De Novo Assembly and Annotation of 11 Diverse Shrub Willow (Salix) Genomes Reveals Novel Gene Organization in Sex-Linked Regions.</title>
        <authorList>
            <person name="Hyden B."/>
            <person name="Feng K."/>
            <person name="Yates T.B."/>
            <person name="Jawdy S."/>
            <person name="Cereghino C."/>
            <person name="Smart L.B."/>
            <person name="Muchero W."/>
        </authorList>
    </citation>
    <scope>NUCLEOTIDE SEQUENCE [LARGE SCALE GENOMIC DNA]</scope>
    <source>
        <tissue evidence="3">Shoot tip</tissue>
    </source>
</reference>
<keyword evidence="4" id="KW-1185">Reference proteome</keyword>
<evidence type="ECO:0000259" key="2">
    <source>
        <dbReference type="Pfam" id="PF13966"/>
    </source>
</evidence>
<protein>
    <recommendedName>
        <fullName evidence="2">Reverse transcriptase zinc-binding domain-containing protein</fullName>
    </recommendedName>
</protein>
<name>A0AAD6KZ59_9ROSI</name>
<gene>
    <name evidence="3" type="ORF">OIU84_019555</name>
</gene>
<evidence type="ECO:0000256" key="1">
    <source>
        <dbReference type="SAM" id="Phobius"/>
    </source>
</evidence>
<evidence type="ECO:0000313" key="4">
    <source>
        <dbReference type="Proteomes" id="UP001162972"/>
    </source>
</evidence>
<dbReference type="InterPro" id="IPR026960">
    <property type="entry name" value="RVT-Znf"/>
</dbReference>
<evidence type="ECO:0000313" key="3">
    <source>
        <dbReference type="EMBL" id="KAJ6432335.1"/>
    </source>
</evidence>
<keyword evidence="1" id="KW-1133">Transmembrane helix</keyword>
<proteinExistence type="predicted"/>